<sequence>MFAGWLINIEKSAFVLWSKRSRQVRLSINTAKRGNNLYNSSVYASQTHSTHTHMKCTRAVQPGQSSSLAPLSW</sequence>
<keyword evidence="2" id="KW-1185">Reference proteome</keyword>
<organism evidence="1 2">
    <name type="scientific">Portunus trituberculatus</name>
    <name type="common">Swimming crab</name>
    <name type="synonym">Neptunus trituberculatus</name>
    <dbReference type="NCBI Taxonomy" id="210409"/>
    <lineage>
        <taxon>Eukaryota</taxon>
        <taxon>Metazoa</taxon>
        <taxon>Ecdysozoa</taxon>
        <taxon>Arthropoda</taxon>
        <taxon>Crustacea</taxon>
        <taxon>Multicrustacea</taxon>
        <taxon>Malacostraca</taxon>
        <taxon>Eumalacostraca</taxon>
        <taxon>Eucarida</taxon>
        <taxon>Decapoda</taxon>
        <taxon>Pleocyemata</taxon>
        <taxon>Brachyura</taxon>
        <taxon>Eubrachyura</taxon>
        <taxon>Portunoidea</taxon>
        <taxon>Portunidae</taxon>
        <taxon>Portuninae</taxon>
        <taxon>Portunus</taxon>
    </lineage>
</organism>
<reference evidence="1 2" key="1">
    <citation type="submission" date="2019-05" db="EMBL/GenBank/DDBJ databases">
        <title>Another draft genome of Portunus trituberculatus and its Hox gene families provides insights of decapod evolution.</title>
        <authorList>
            <person name="Jeong J.-H."/>
            <person name="Song I."/>
            <person name="Kim S."/>
            <person name="Choi T."/>
            <person name="Kim D."/>
            <person name="Ryu S."/>
            <person name="Kim W."/>
        </authorList>
    </citation>
    <scope>NUCLEOTIDE SEQUENCE [LARGE SCALE GENOMIC DNA]</scope>
    <source>
        <tissue evidence="1">Muscle</tissue>
    </source>
</reference>
<gene>
    <name evidence="1" type="ORF">E2C01_076507</name>
</gene>
<dbReference type="Proteomes" id="UP000324222">
    <property type="component" value="Unassembled WGS sequence"/>
</dbReference>
<protein>
    <submittedName>
        <fullName evidence="1">Uncharacterized protein</fullName>
    </submittedName>
</protein>
<name>A0A5B7IJ02_PORTR</name>
<dbReference type="EMBL" id="VSRR010058247">
    <property type="protein sequence ID" value="MPC81869.1"/>
    <property type="molecule type" value="Genomic_DNA"/>
</dbReference>
<evidence type="ECO:0000313" key="1">
    <source>
        <dbReference type="EMBL" id="MPC81869.1"/>
    </source>
</evidence>
<comment type="caution">
    <text evidence="1">The sequence shown here is derived from an EMBL/GenBank/DDBJ whole genome shotgun (WGS) entry which is preliminary data.</text>
</comment>
<evidence type="ECO:0000313" key="2">
    <source>
        <dbReference type="Proteomes" id="UP000324222"/>
    </source>
</evidence>
<proteinExistence type="predicted"/>
<accession>A0A5B7IJ02</accession>
<dbReference type="AlphaFoldDB" id="A0A5B7IJ02"/>